<dbReference type="EMBL" id="BQNB010021159">
    <property type="protein sequence ID" value="GJU03492.1"/>
    <property type="molecule type" value="Genomic_DNA"/>
</dbReference>
<organism evidence="3 4">
    <name type="scientific">Tanacetum coccineum</name>
    <dbReference type="NCBI Taxonomy" id="301880"/>
    <lineage>
        <taxon>Eukaryota</taxon>
        <taxon>Viridiplantae</taxon>
        <taxon>Streptophyta</taxon>
        <taxon>Embryophyta</taxon>
        <taxon>Tracheophyta</taxon>
        <taxon>Spermatophyta</taxon>
        <taxon>Magnoliopsida</taxon>
        <taxon>eudicotyledons</taxon>
        <taxon>Gunneridae</taxon>
        <taxon>Pentapetalae</taxon>
        <taxon>asterids</taxon>
        <taxon>campanulids</taxon>
        <taxon>Asterales</taxon>
        <taxon>Asteraceae</taxon>
        <taxon>Asteroideae</taxon>
        <taxon>Anthemideae</taxon>
        <taxon>Anthemidinae</taxon>
        <taxon>Tanacetum</taxon>
    </lineage>
</organism>
<dbReference type="InterPro" id="IPR046960">
    <property type="entry name" value="PPR_At4g14850-like_plant"/>
</dbReference>
<dbReference type="PANTHER" id="PTHR47926">
    <property type="entry name" value="PENTATRICOPEPTIDE REPEAT-CONTAINING PROTEIN"/>
    <property type="match status" value="1"/>
</dbReference>
<reference evidence="3" key="1">
    <citation type="journal article" date="2022" name="Int. J. Mol. Sci.">
        <title>Draft Genome of Tanacetum Coccineum: Genomic Comparison of Closely Related Tanacetum-Family Plants.</title>
        <authorList>
            <person name="Yamashiro T."/>
            <person name="Shiraishi A."/>
            <person name="Nakayama K."/>
            <person name="Satake H."/>
        </authorList>
    </citation>
    <scope>NUCLEOTIDE SEQUENCE</scope>
</reference>
<dbReference type="InterPro" id="IPR046848">
    <property type="entry name" value="E_motif"/>
</dbReference>
<dbReference type="NCBIfam" id="TIGR00756">
    <property type="entry name" value="PPR"/>
    <property type="match status" value="1"/>
</dbReference>
<name>A0ABQ5ITB1_9ASTR</name>
<dbReference type="InterPro" id="IPR011990">
    <property type="entry name" value="TPR-like_helical_dom_sf"/>
</dbReference>
<keyword evidence="4" id="KW-1185">Reference proteome</keyword>
<dbReference type="Pfam" id="PF20431">
    <property type="entry name" value="E_motif"/>
    <property type="match status" value="1"/>
</dbReference>
<dbReference type="Pfam" id="PF13041">
    <property type="entry name" value="PPR_2"/>
    <property type="match status" value="2"/>
</dbReference>
<dbReference type="PROSITE" id="PS51375">
    <property type="entry name" value="PPR"/>
    <property type="match status" value="2"/>
</dbReference>
<feature type="repeat" description="PPR" evidence="2">
    <location>
        <begin position="5"/>
        <end position="39"/>
    </location>
</feature>
<comment type="caution">
    <text evidence="3">The sequence shown here is derived from an EMBL/GenBank/DDBJ whole genome shotgun (WGS) entry which is preliminary data.</text>
</comment>
<reference evidence="3" key="2">
    <citation type="submission" date="2022-01" db="EMBL/GenBank/DDBJ databases">
        <authorList>
            <person name="Yamashiro T."/>
            <person name="Shiraishi A."/>
            <person name="Satake H."/>
            <person name="Nakayama K."/>
        </authorList>
    </citation>
    <scope>NUCLEOTIDE SEQUENCE</scope>
</reference>
<dbReference type="PANTHER" id="PTHR47926:SF454">
    <property type="entry name" value="REPEAT-CONTAINING PROTEIN, PUTATIVE-RELATED"/>
    <property type="match status" value="1"/>
</dbReference>
<gene>
    <name evidence="3" type="ORF">Tco_1113830</name>
</gene>
<evidence type="ECO:0000256" key="2">
    <source>
        <dbReference type="PROSITE-ProRule" id="PRU00708"/>
    </source>
</evidence>
<feature type="repeat" description="PPR" evidence="2">
    <location>
        <begin position="81"/>
        <end position="115"/>
    </location>
</feature>
<keyword evidence="1" id="KW-0677">Repeat</keyword>
<proteinExistence type="predicted"/>
<evidence type="ECO:0000313" key="3">
    <source>
        <dbReference type="EMBL" id="GJU03492.1"/>
    </source>
</evidence>
<protein>
    <submittedName>
        <fullName evidence="3">Pentatricopeptide repeat-containing protein, chloroplastic</fullName>
    </submittedName>
</protein>
<evidence type="ECO:0000313" key="4">
    <source>
        <dbReference type="Proteomes" id="UP001151760"/>
    </source>
</evidence>
<accession>A0ABQ5ITB1</accession>
<evidence type="ECO:0000256" key="1">
    <source>
        <dbReference type="ARBA" id="ARBA00022737"/>
    </source>
</evidence>
<dbReference type="InterPro" id="IPR002885">
    <property type="entry name" value="PPR_rpt"/>
</dbReference>
<dbReference type="Gene3D" id="1.25.40.10">
    <property type="entry name" value="Tetratricopeptide repeat domain"/>
    <property type="match status" value="2"/>
</dbReference>
<dbReference type="Proteomes" id="UP001151760">
    <property type="component" value="Unassembled WGS sequence"/>
</dbReference>
<sequence>MEVRTLVSWNAMIASYEQNKAGGDAIQLFREMLIENIDFDSITMVSVISACAGLGALIDMYSKCGSIKLATIVFNSLHHRSVVSYTSIIAAYASHGLGKEAIMLFSKMREEGIRPNSHCTSMVDLLGRDGKLLEAYEFIENMPIEPDADVWGALLSACRIHGNIELAQRVAHRLYRLNPRNVSFYVIVINIYAEAGRWEDVTRMRKLLDEMEVIRICGQSLVR</sequence>